<keyword evidence="2 4" id="KW-0689">Ribosomal protein</keyword>
<dbReference type="GO" id="GO:0006412">
    <property type="term" value="P:translation"/>
    <property type="evidence" value="ECO:0007669"/>
    <property type="project" value="InterPro"/>
</dbReference>
<keyword evidence="7" id="KW-1185">Reference proteome</keyword>
<evidence type="ECO:0000256" key="1">
    <source>
        <dbReference type="ARBA" id="ARBA00009451"/>
    </source>
</evidence>
<feature type="compositionally biased region" description="Low complexity" evidence="5">
    <location>
        <begin position="138"/>
        <end position="151"/>
    </location>
</feature>
<dbReference type="InterPro" id="IPR001063">
    <property type="entry name" value="Ribosomal_uL22"/>
</dbReference>
<evidence type="ECO:0000313" key="7">
    <source>
        <dbReference type="Proteomes" id="UP001201980"/>
    </source>
</evidence>
<evidence type="ECO:0000256" key="3">
    <source>
        <dbReference type="ARBA" id="ARBA00023274"/>
    </source>
</evidence>
<name>A0AAD5S0V2_9PEZI</name>
<dbReference type="GO" id="GO:0003735">
    <property type="term" value="F:structural constituent of ribosome"/>
    <property type="evidence" value="ECO:0007669"/>
    <property type="project" value="InterPro"/>
</dbReference>
<dbReference type="SUPFAM" id="SSF54843">
    <property type="entry name" value="Ribosomal protein L22"/>
    <property type="match status" value="1"/>
</dbReference>
<comment type="similarity">
    <text evidence="1 4">Belongs to the universal ribosomal protein uL22 family.</text>
</comment>
<feature type="region of interest" description="Disordered" evidence="5">
    <location>
        <begin position="34"/>
        <end position="174"/>
    </location>
</feature>
<evidence type="ECO:0000256" key="2">
    <source>
        <dbReference type="ARBA" id="ARBA00022980"/>
    </source>
</evidence>
<dbReference type="Proteomes" id="UP001201980">
    <property type="component" value="Unassembled WGS sequence"/>
</dbReference>
<feature type="compositionally biased region" description="Low complexity" evidence="5">
    <location>
        <begin position="55"/>
        <end position="71"/>
    </location>
</feature>
<accession>A0AAD5S0V2</accession>
<dbReference type="InterPro" id="IPR036394">
    <property type="entry name" value="Ribosomal_uL22_sf"/>
</dbReference>
<dbReference type="GO" id="GO:0015934">
    <property type="term" value="C:large ribosomal subunit"/>
    <property type="evidence" value="ECO:0007669"/>
    <property type="project" value="InterPro"/>
</dbReference>
<dbReference type="EMBL" id="JAKWBI020000088">
    <property type="protein sequence ID" value="KAJ2903222.1"/>
    <property type="molecule type" value="Genomic_DNA"/>
</dbReference>
<keyword evidence="3 4" id="KW-0687">Ribonucleoprotein</keyword>
<dbReference type="Pfam" id="PF00237">
    <property type="entry name" value="Ribosomal_L22"/>
    <property type="match status" value="1"/>
</dbReference>
<reference evidence="6" key="1">
    <citation type="submission" date="2022-07" db="EMBL/GenBank/DDBJ databases">
        <title>Draft genome sequence of Zalerion maritima ATCC 34329, a (micro)plastics degrading marine fungus.</title>
        <authorList>
            <person name="Paco A."/>
            <person name="Goncalves M.F.M."/>
            <person name="Rocha-Santos T.A.P."/>
            <person name="Alves A."/>
        </authorList>
    </citation>
    <scope>NUCLEOTIDE SEQUENCE</scope>
    <source>
        <strain evidence="6">ATCC 34329</strain>
    </source>
</reference>
<sequence length="395" mass="44680">MSLHLPARRLLRPAGSPLLTTSFLAAPSTLPLRHSPSNHLHQPQCPQRQQHRGIKWWPSQKPSKKPTSSDPFSQMDADPALRRKAQGKSPTVSSTDVEAAQEKFQSQVTGGGIFDTEIAEADSERKRRKERGGSGVPMGASSSQAMMQQQAEGGGQSSDMGSETIDPENSKLYLDPDPRARVRWERKKVIQMVRKGGRTTREERIRISERKIMMRSPYFFTSVKKLGALTRQIAGKTVDDALVQMRFSKKKFAKHISRHLELSKNMAVAKKGMGLGKATGEAPLAKPVEIETKKKPGMSGMQPMKKKLVITDPTRIYIDEAWVNKGSYYTSRIYRHGRGMKSLWKTPSTSMTVVLKEEKTRMRQHRERQIKQIKAKPWVHLPDKPVTAQRPYYSW</sequence>
<protein>
    <recommendedName>
        <fullName evidence="8">Ribosomal protein L22</fullName>
    </recommendedName>
</protein>
<evidence type="ECO:0008006" key="8">
    <source>
        <dbReference type="Google" id="ProtNLM"/>
    </source>
</evidence>
<comment type="caution">
    <text evidence="6">The sequence shown here is derived from an EMBL/GenBank/DDBJ whole genome shotgun (WGS) entry which is preliminary data.</text>
</comment>
<evidence type="ECO:0000256" key="5">
    <source>
        <dbReference type="SAM" id="MobiDB-lite"/>
    </source>
</evidence>
<dbReference type="InterPro" id="IPR047867">
    <property type="entry name" value="Ribosomal_uL22_bac/org-type"/>
</dbReference>
<dbReference type="FunFam" id="3.90.470.10:FF:000017">
    <property type="entry name" value="54S ribosomal protein L22, mitochondrial"/>
    <property type="match status" value="1"/>
</dbReference>
<proteinExistence type="inferred from homology"/>
<dbReference type="Gene3D" id="3.90.470.10">
    <property type="entry name" value="Ribosomal protein L22/L17"/>
    <property type="match status" value="1"/>
</dbReference>
<dbReference type="PANTHER" id="PTHR13501:SF10">
    <property type="entry name" value="LARGE RIBOSOMAL SUBUNIT PROTEIN UL22M"/>
    <property type="match status" value="1"/>
</dbReference>
<dbReference type="PANTHER" id="PTHR13501">
    <property type="entry name" value="CHLOROPLAST 50S RIBOSOMAL PROTEIN L22-RELATED"/>
    <property type="match status" value="1"/>
</dbReference>
<organism evidence="6 7">
    <name type="scientific">Zalerion maritima</name>
    <dbReference type="NCBI Taxonomy" id="339359"/>
    <lineage>
        <taxon>Eukaryota</taxon>
        <taxon>Fungi</taxon>
        <taxon>Dikarya</taxon>
        <taxon>Ascomycota</taxon>
        <taxon>Pezizomycotina</taxon>
        <taxon>Sordariomycetes</taxon>
        <taxon>Lulworthiomycetidae</taxon>
        <taxon>Lulworthiales</taxon>
        <taxon>Lulworthiaceae</taxon>
        <taxon>Zalerion</taxon>
    </lineage>
</organism>
<evidence type="ECO:0000256" key="4">
    <source>
        <dbReference type="RuleBase" id="RU004005"/>
    </source>
</evidence>
<evidence type="ECO:0000313" key="6">
    <source>
        <dbReference type="EMBL" id="KAJ2903222.1"/>
    </source>
</evidence>
<gene>
    <name evidence="6" type="ORF">MKZ38_010258</name>
</gene>
<dbReference type="AlphaFoldDB" id="A0AAD5S0V2"/>